<dbReference type="Pfam" id="PF13290">
    <property type="entry name" value="CHB_HEX_C_1"/>
    <property type="match status" value="1"/>
</dbReference>
<reference evidence="11 12" key="1">
    <citation type="submission" date="2020-08" db="EMBL/GenBank/DDBJ databases">
        <title>Genomic Encyclopedia of Type Strains, Phase IV (KMG-IV): sequencing the most valuable type-strain genomes for metagenomic binning, comparative biology and taxonomic classification.</title>
        <authorList>
            <person name="Goeker M."/>
        </authorList>
    </citation>
    <scope>NUCLEOTIDE SEQUENCE [LARGE SCALE GENOMIC DNA]</scope>
    <source>
        <strain evidence="11 12">DSM 27471</strain>
    </source>
</reference>
<feature type="active site" description="Proton donor" evidence="6">
    <location>
        <position position="325"/>
    </location>
</feature>
<comment type="catalytic activity">
    <reaction evidence="1">
        <text>Hydrolysis of terminal non-reducing N-acetyl-D-hexosamine residues in N-acetyl-beta-D-hexosaminides.</text>
        <dbReference type="EC" id="3.2.1.52"/>
    </reaction>
</comment>
<evidence type="ECO:0000259" key="10">
    <source>
        <dbReference type="Pfam" id="PF13290"/>
    </source>
</evidence>
<dbReference type="EMBL" id="JACHYB010000001">
    <property type="protein sequence ID" value="MBB3186787.1"/>
    <property type="molecule type" value="Genomic_DNA"/>
</dbReference>
<dbReference type="GO" id="GO:0030203">
    <property type="term" value="P:glycosaminoglycan metabolic process"/>
    <property type="evidence" value="ECO:0007669"/>
    <property type="project" value="TreeGrafter"/>
</dbReference>
<evidence type="ECO:0000256" key="3">
    <source>
        <dbReference type="ARBA" id="ARBA00012663"/>
    </source>
</evidence>
<evidence type="ECO:0000256" key="1">
    <source>
        <dbReference type="ARBA" id="ARBA00001231"/>
    </source>
</evidence>
<evidence type="ECO:0000256" key="6">
    <source>
        <dbReference type="PIRSR" id="PIRSR625705-1"/>
    </source>
</evidence>
<evidence type="ECO:0000313" key="11">
    <source>
        <dbReference type="EMBL" id="MBB3186787.1"/>
    </source>
</evidence>
<dbReference type="SUPFAM" id="SSF55545">
    <property type="entry name" value="beta-N-acetylhexosaminidase-like domain"/>
    <property type="match status" value="1"/>
</dbReference>
<proteinExistence type="inferred from homology"/>
<dbReference type="Gene3D" id="3.20.20.80">
    <property type="entry name" value="Glycosidases"/>
    <property type="match status" value="1"/>
</dbReference>
<dbReference type="Pfam" id="PF02838">
    <property type="entry name" value="Glyco_hydro_20b"/>
    <property type="match status" value="1"/>
</dbReference>
<evidence type="ECO:0000256" key="4">
    <source>
        <dbReference type="ARBA" id="ARBA00022801"/>
    </source>
</evidence>
<dbReference type="EC" id="3.2.1.52" evidence="3"/>
<feature type="domain" description="Beta-hexosaminidase bacterial type N-terminal" evidence="9">
    <location>
        <begin position="27"/>
        <end position="149"/>
    </location>
</feature>
<keyword evidence="12" id="KW-1185">Reference proteome</keyword>
<dbReference type="SUPFAM" id="SSF49785">
    <property type="entry name" value="Galactose-binding domain-like"/>
    <property type="match status" value="1"/>
</dbReference>
<dbReference type="AlphaFoldDB" id="A0A7W5DPV6"/>
<dbReference type="InterPro" id="IPR015882">
    <property type="entry name" value="HEX_bac_N"/>
</dbReference>
<dbReference type="CDD" id="cd06563">
    <property type="entry name" value="GH20_chitobiase-like"/>
    <property type="match status" value="1"/>
</dbReference>
<keyword evidence="5 11" id="KW-0326">Glycosidase</keyword>
<dbReference type="PANTHER" id="PTHR22600:SF57">
    <property type="entry name" value="BETA-N-ACETYLHEXOSAMINIDASE"/>
    <property type="match status" value="1"/>
</dbReference>
<evidence type="ECO:0000259" key="7">
    <source>
        <dbReference type="Pfam" id="PF00728"/>
    </source>
</evidence>
<dbReference type="Gene3D" id="3.30.379.10">
    <property type="entry name" value="Chitobiase/beta-hexosaminidase domain 2-like"/>
    <property type="match status" value="1"/>
</dbReference>
<dbReference type="GO" id="GO:0016020">
    <property type="term" value="C:membrane"/>
    <property type="evidence" value="ECO:0007669"/>
    <property type="project" value="TreeGrafter"/>
</dbReference>
<organism evidence="11 12">
    <name type="scientific">Microbacter margulisiae</name>
    <dbReference type="NCBI Taxonomy" id="1350067"/>
    <lineage>
        <taxon>Bacteria</taxon>
        <taxon>Pseudomonadati</taxon>
        <taxon>Bacteroidota</taxon>
        <taxon>Bacteroidia</taxon>
        <taxon>Bacteroidales</taxon>
        <taxon>Porphyromonadaceae</taxon>
        <taxon>Microbacter</taxon>
    </lineage>
</organism>
<keyword evidence="4 11" id="KW-0378">Hydrolase</keyword>
<dbReference type="InterPro" id="IPR059177">
    <property type="entry name" value="GH29D-like_dom"/>
</dbReference>
<dbReference type="InterPro" id="IPR029018">
    <property type="entry name" value="Hex-like_dom2"/>
</dbReference>
<sequence length="751" mass="85928">MQYKRIFCIIILELGMLTLLMAKPRLDIIPQPQSVQLTHSFCDLNNPLLLRTNLPDSLVTRFSKYLNTTPRVHFINEPRKHANLLKLWIDSKDTSFVSKEAYQLVIKKHLILIRASSDVGIFYGIQTLLQLIQFNEEGSRLPALVIKDWPRFAYRGFHLDVSRNFFSVGFIKKQLDMMAYYKLNRFHWHLTDGPGWRIEIKKYPLLTDVAAWRKQEKWTNWWASDRHYVNKNDSSAHGGYYTLDQIRDVVAYAAKRYITIIPEIEMPAHSEEVLAVYPQLSCSGKPYTNSVFCVGNEETFQFLENVLTEVMKLFPSKYIHIGGDEADKTAWKTCPKCQERMKEEHLTNVDQLQSYFIKRIENFLNAHGRKLLGWDEILEGGLAPNAAVESWRGEDGGIAAVKSGHKVIMAPGQYCYFDHYQADPSTQPEAIGGYLPIEKVYSYNPVPLVFTPQEAKLVMGVEGCLWTEYVPTPEHAEYMMYPRLLALAEVAWTMPGQKSWQNFKQRVNVHIPYLLSKGYLPFTLSNEISINYTANYPKKEFLVNLDSEKYPSTIHYTLNGTQPTIHSLCYKKPFPVKGSKIVSAQLFQNNVPEGKVSIQHLDYHEAIDKTIIYNAPYSQAYPGSGKNTLIDGLCGGQDYGDGHWQGFLNNNVDVTIDLGKIEKLSSIHANFMQTIGPEIYFPKDVIIEVSNDGKNFSELTRIKNTISDKANGLLFKNFGWAGAAQGRFVRYIAEIDASHGGWLFTDEIVVW</sequence>
<evidence type="ECO:0000259" key="9">
    <source>
        <dbReference type="Pfam" id="PF02838"/>
    </source>
</evidence>
<dbReference type="InterPro" id="IPR017853">
    <property type="entry name" value="GH"/>
</dbReference>
<name>A0A7W5DPV6_9PORP</name>
<protein>
    <recommendedName>
        <fullName evidence="3">beta-N-acetylhexosaminidase</fullName>
        <ecNumber evidence="3">3.2.1.52</ecNumber>
    </recommendedName>
</protein>
<dbReference type="Pfam" id="PF00754">
    <property type="entry name" value="F5_F8_type_C"/>
    <property type="match status" value="1"/>
</dbReference>
<comment type="caution">
    <text evidence="11">The sequence shown here is derived from an EMBL/GenBank/DDBJ whole genome shotgun (WGS) entry which is preliminary data.</text>
</comment>
<feature type="domain" description="F5/8 type C" evidence="8">
    <location>
        <begin position="623"/>
        <end position="746"/>
    </location>
</feature>
<dbReference type="InterPro" id="IPR000421">
    <property type="entry name" value="FA58C"/>
</dbReference>
<dbReference type="GO" id="GO:0004563">
    <property type="term" value="F:beta-N-acetylhexosaminidase activity"/>
    <property type="evidence" value="ECO:0007669"/>
    <property type="project" value="UniProtKB-EC"/>
</dbReference>
<dbReference type="InterPro" id="IPR015883">
    <property type="entry name" value="Glyco_hydro_20_cat"/>
</dbReference>
<dbReference type="PRINTS" id="PR00738">
    <property type="entry name" value="GLHYDRLASE20"/>
</dbReference>
<evidence type="ECO:0000313" key="12">
    <source>
        <dbReference type="Proteomes" id="UP000544222"/>
    </source>
</evidence>
<accession>A0A7W5DPV6</accession>
<dbReference type="PANTHER" id="PTHR22600">
    <property type="entry name" value="BETA-HEXOSAMINIDASE"/>
    <property type="match status" value="1"/>
</dbReference>
<feature type="domain" description="GH29D-like beta-sandwich" evidence="10">
    <location>
        <begin position="543"/>
        <end position="592"/>
    </location>
</feature>
<dbReference type="Proteomes" id="UP000544222">
    <property type="component" value="Unassembled WGS sequence"/>
</dbReference>
<evidence type="ECO:0000256" key="5">
    <source>
        <dbReference type="ARBA" id="ARBA00023295"/>
    </source>
</evidence>
<dbReference type="InterPro" id="IPR008979">
    <property type="entry name" value="Galactose-bd-like_sf"/>
</dbReference>
<evidence type="ECO:0000259" key="8">
    <source>
        <dbReference type="Pfam" id="PF00754"/>
    </source>
</evidence>
<gene>
    <name evidence="11" type="ORF">FHX64_000950</name>
</gene>
<dbReference type="SUPFAM" id="SSF51445">
    <property type="entry name" value="(Trans)glycosidases"/>
    <property type="match status" value="1"/>
</dbReference>
<comment type="similarity">
    <text evidence="2">Belongs to the glycosyl hydrolase 20 family.</text>
</comment>
<dbReference type="GO" id="GO:0005975">
    <property type="term" value="P:carbohydrate metabolic process"/>
    <property type="evidence" value="ECO:0007669"/>
    <property type="project" value="InterPro"/>
</dbReference>
<feature type="domain" description="Glycoside hydrolase family 20 catalytic" evidence="7">
    <location>
        <begin position="152"/>
        <end position="493"/>
    </location>
</feature>
<dbReference type="Gene3D" id="2.60.120.260">
    <property type="entry name" value="Galactose-binding domain-like"/>
    <property type="match status" value="1"/>
</dbReference>
<dbReference type="InterPro" id="IPR025705">
    <property type="entry name" value="Beta_hexosaminidase_sua/sub"/>
</dbReference>
<dbReference type="Pfam" id="PF00728">
    <property type="entry name" value="Glyco_hydro_20"/>
    <property type="match status" value="1"/>
</dbReference>
<evidence type="ECO:0000256" key="2">
    <source>
        <dbReference type="ARBA" id="ARBA00006285"/>
    </source>
</evidence>